<organism evidence="4 5">
    <name type="scientific">Erythroxylum novogranatense</name>
    <dbReference type="NCBI Taxonomy" id="1862640"/>
    <lineage>
        <taxon>Eukaryota</taxon>
        <taxon>Viridiplantae</taxon>
        <taxon>Streptophyta</taxon>
        <taxon>Embryophyta</taxon>
        <taxon>Tracheophyta</taxon>
        <taxon>Spermatophyta</taxon>
        <taxon>Magnoliopsida</taxon>
        <taxon>eudicotyledons</taxon>
        <taxon>Gunneridae</taxon>
        <taxon>Pentapetalae</taxon>
        <taxon>rosids</taxon>
        <taxon>fabids</taxon>
        <taxon>Malpighiales</taxon>
        <taxon>Erythroxylaceae</taxon>
        <taxon>Erythroxylum</taxon>
    </lineage>
</organism>
<dbReference type="InterPro" id="IPR017904">
    <property type="entry name" value="ADF/Cofilin"/>
</dbReference>
<dbReference type="InterPro" id="IPR029006">
    <property type="entry name" value="ADF-H/Gelsolin-like_dom_sf"/>
</dbReference>
<dbReference type="AlphaFoldDB" id="A0AAV8TH29"/>
<dbReference type="Proteomes" id="UP001159364">
    <property type="component" value="Linkage Group LG05"/>
</dbReference>
<comment type="caution">
    <text evidence="4">The sequence shown here is derived from an EMBL/GenBank/DDBJ whole genome shotgun (WGS) entry which is preliminary data.</text>
</comment>
<dbReference type="PROSITE" id="PS51263">
    <property type="entry name" value="ADF_H"/>
    <property type="match status" value="1"/>
</dbReference>
<dbReference type="PANTHER" id="PTHR11913">
    <property type="entry name" value="COFILIN-RELATED"/>
    <property type="match status" value="1"/>
</dbReference>
<keyword evidence="2" id="KW-0009">Actin-binding</keyword>
<dbReference type="SUPFAM" id="SSF55753">
    <property type="entry name" value="Actin depolymerizing proteins"/>
    <property type="match status" value="1"/>
</dbReference>
<reference evidence="4 5" key="1">
    <citation type="submission" date="2021-09" db="EMBL/GenBank/DDBJ databases">
        <title>Genomic insights and catalytic innovation underlie evolution of tropane alkaloids biosynthesis.</title>
        <authorList>
            <person name="Wang Y.-J."/>
            <person name="Tian T."/>
            <person name="Huang J.-P."/>
            <person name="Huang S.-X."/>
        </authorList>
    </citation>
    <scope>NUCLEOTIDE SEQUENCE [LARGE SCALE GENOMIC DNA]</scope>
    <source>
        <strain evidence="4">KIB-2018</strain>
        <tissue evidence="4">Leaf</tissue>
    </source>
</reference>
<dbReference type="CDD" id="cd11286">
    <property type="entry name" value="ADF_cofilin_like"/>
    <property type="match status" value="1"/>
</dbReference>
<name>A0AAV8TH29_9ROSI</name>
<accession>A0AAV8TH29</accession>
<gene>
    <name evidence="4" type="ORF">K2173_021699</name>
</gene>
<evidence type="ECO:0000256" key="2">
    <source>
        <dbReference type="ARBA" id="ARBA00023203"/>
    </source>
</evidence>
<dbReference type="GO" id="GO:0030042">
    <property type="term" value="P:actin filament depolymerization"/>
    <property type="evidence" value="ECO:0007669"/>
    <property type="project" value="InterPro"/>
</dbReference>
<feature type="domain" description="ADF-H" evidence="3">
    <location>
        <begin position="1"/>
        <end position="132"/>
    </location>
</feature>
<evidence type="ECO:0000256" key="1">
    <source>
        <dbReference type="ARBA" id="ARBA00006844"/>
    </source>
</evidence>
<protein>
    <recommendedName>
        <fullName evidence="3">ADF-H domain-containing protein</fullName>
    </recommendedName>
</protein>
<dbReference type="Gene3D" id="3.40.20.10">
    <property type="entry name" value="Severin"/>
    <property type="match status" value="1"/>
</dbReference>
<evidence type="ECO:0000259" key="3">
    <source>
        <dbReference type="PROSITE" id="PS51263"/>
    </source>
</evidence>
<evidence type="ECO:0000313" key="4">
    <source>
        <dbReference type="EMBL" id="KAJ8766182.1"/>
    </source>
</evidence>
<dbReference type="GO" id="GO:0003779">
    <property type="term" value="F:actin binding"/>
    <property type="evidence" value="ECO:0007669"/>
    <property type="project" value="UniProtKB-KW"/>
</dbReference>
<dbReference type="GO" id="GO:0015629">
    <property type="term" value="C:actin cytoskeleton"/>
    <property type="evidence" value="ECO:0007669"/>
    <property type="project" value="InterPro"/>
</dbReference>
<sequence length="132" mass="15547">MAVNDECIMRFLELKAKRSYRFIVFKFEEKIQQVTVEKLGEPQRSYNDFTASLPDNECRYGVYDFDFTTTENVHKSKIFFISWSPDTSKVRSKMLYASSKERFKRELDGIQVELQATEPSEMTLDVVKARAF</sequence>
<dbReference type="Pfam" id="PF00241">
    <property type="entry name" value="Cofilin_ADF"/>
    <property type="match status" value="1"/>
</dbReference>
<evidence type="ECO:0000313" key="5">
    <source>
        <dbReference type="Proteomes" id="UP001159364"/>
    </source>
</evidence>
<keyword evidence="5" id="KW-1185">Reference proteome</keyword>
<dbReference type="InterPro" id="IPR002108">
    <property type="entry name" value="ADF-H"/>
</dbReference>
<dbReference type="EMBL" id="JAIWQS010000005">
    <property type="protein sequence ID" value="KAJ8766182.1"/>
    <property type="molecule type" value="Genomic_DNA"/>
</dbReference>
<proteinExistence type="inferred from homology"/>
<comment type="similarity">
    <text evidence="1">Belongs to the actin-binding proteins ADF family.</text>
</comment>
<dbReference type="SMART" id="SM00102">
    <property type="entry name" value="ADF"/>
    <property type="match status" value="1"/>
</dbReference>